<organism evidence="4 5">
    <name type="scientific">Brochothrix campestris FSL F6-1037</name>
    <dbReference type="NCBI Taxonomy" id="1265861"/>
    <lineage>
        <taxon>Bacteria</taxon>
        <taxon>Bacillati</taxon>
        <taxon>Bacillota</taxon>
        <taxon>Bacilli</taxon>
        <taxon>Bacillales</taxon>
        <taxon>Listeriaceae</taxon>
        <taxon>Brochothrix</taxon>
    </lineage>
</organism>
<dbReference type="STRING" id="1265861.BCAMP_06535"/>
<dbReference type="Pfam" id="PF01546">
    <property type="entry name" value="Peptidase_M20"/>
    <property type="match status" value="1"/>
</dbReference>
<dbReference type="FunFam" id="3.30.70.360:FF:000001">
    <property type="entry name" value="N-acetyldiaminopimelate deacetylase"/>
    <property type="match status" value="1"/>
</dbReference>
<dbReference type="Gene3D" id="3.30.70.360">
    <property type="match status" value="1"/>
</dbReference>
<feature type="binding site" evidence="2">
    <location>
        <position position="100"/>
    </location>
    <ligand>
        <name>Mn(2+)</name>
        <dbReference type="ChEBI" id="CHEBI:29035"/>
        <label>2</label>
    </ligand>
</feature>
<dbReference type="InterPro" id="IPR036264">
    <property type="entry name" value="Bact_exopeptidase_dim_dom"/>
</dbReference>
<proteinExistence type="predicted"/>
<dbReference type="Proteomes" id="UP000019243">
    <property type="component" value="Unassembled WGS sequence"/>
</dbReference>
<feature type="binding site" evidence="2">
    <location>
        <position position="98"/>
    </location>
    <ligand>
        <name>Mn(2+)</name>
        <dbReference type="ChEBI" id="CHEBI:29035"/>
        <label>2</label>
    </ligand>
</feature>
<dbReference type="GO" id="GO:0019877">
    <property type="term" value="P:diaminopimelate biosynthetic process"/>
    <property type="evidence" value="ECO:0007669"/>
    <property type="project" value="UniProtKB-ARBA"/>
</dbReference>
<evidence type="ECO:0000259" key="3">
    <source>
        <dbReference type="Pfam" id="PF07687"/>
    </source>
</evidence>
<feature type="binding site" evidence="2">
    <location>
        <position position="351"/>
    </location>
    <ligand>
        <name>Mn(2+)</name>
        <dbReference type="ChEBI" id="CHEBI:29035"/>
        <label>2</label>
    </ligand>
</feature>
<keyword evidence="2" id="KW-0464">Manganese</keyword>
<dbReference type="InterPro" id="IPR002933">
    <property type="entry name" value="Peptidase_M20"/>
</dbReference>
<dbReference type="InterPro" id="IPR011650">
    <property type="entry name" value="Peptidase_M20_dimer"/>
</dbReference>
<protein>
    <submittedName>
        <fullName evidence="4">Amidohydrolase</fullName>
    </submittedName>
</protein>
<dbReference type="SUPFAM" id="SSF53187">
    <property type="entry name" value="Zn-dependent exopeptidases"/>
    <property type="match status" value="1"/>
</dbReference>
<dbReference type="PANTHER" id="PTHR11014">
    <property type="entry name" value="PEPTIDASE M20 FAMILY MEMBER"/>
    <property type="match status" value="1"/>
</dbReference>
<dbReference type="NCBIfam" id="TIGR01891">
    <property type="entry name" value="amidohydrolases"/>
    <property type="match status" value="1"/>
</dbReference>
<keyword evidence="5" id="KW-1185">Reference proteome</keyword>
<gene>
    <name evidence="4" type="ORF">BCAMP_06535</name>
</gene>
<dbReference type="EMBL" id="AODH01000022">
    <property type="protein sequence ID" value="EUJ40079.1"/>
    <property type="molecule type" value="Genomic_DNA"/>
</dbReference>
<dbReference type="GO" id="GO:0050118">
    <property type="term" value="F:N-acetyldiaminopimelate deacetylase activity"/>
    <property type="evidence" value="ECO:0007669"/>
    <property type="project" value="UniProtKB-ARBA"/>
</dbReference>
<dbReference type="Gene3D" id="3.40.630.10">
    <property type="entry name" value="Zn peptidases"/>
    <property type="match status" value="1"/>
</dbReference>
<dbReference type="SUPFAM" id="SSF55031">
    <property type="entry name" value="Bacterial exopeptidase dimerisation domain"/>
    <property type="match status" value="1"/>
</dbReference>
<dbReference type="PANTHER" id="PTHR11014:SF63">
    <property type="entry name" value="METALLOPEPTIDASE, PUTATIVE (AFU_ORTHOLOGUE AFUA_6G09600)-RELATED"/>
    <property type="match status" value="1"/>
</dbReference>
<keyword evidence="2" id="KW-0479">Metal-binding</keyword>
<dbReference type="OrthoDB" id="9776731at2"/>
<sequence>MISNSTFEQFLISFRHDLHAHPELSKKEVRTTHKIREQLELHQITILPLTLATGLVAEIIGDYPGPTIVLRGDIDALPIQEENDVAFRSVSHGIMHACGHDFHTTALLGAAIQLKKQTGNIYGRILFVFQPAEEIGYGAAAIIETGLLNKADAIFGWHNDPTLPLGTVASCHGAVTASVDAFDITITGRGSHAAKPNEGNDPFIITSQLITAFQTIISRFLPSNTNAVVSITQIHGGNNRNVIPEKVVLSGTVRAFDAKIVELIKQRMQQLITGLAFTNEAIIELEWVEEFSPATNNHPELTDFALQLAELNGFTIEKMEPLSIGEDFANYQTVIPGAFVFIGSGSPYPLHHPQFKADDNILLPITNYLFQLTLAAGQHPFKKL</sequence>
<dbReference type="RefSeq" id="WP_035314445.1">
    <property type="nucleotide sequence ID" value="NZ_AODH01000022.1"/>
</dbReference>
<evidence type="ECO:0000313" key="4">
    <source>
        <dbReference type="EMBL" id="EUJ40079.1"/>
    </source>
</evidence>
<evidence type="ECO:0000256" key="2">
    <source>
        <dbReference type="PIRSR" id="PIRSR005962-1"/>
    </source>
</evidence>
<dbReference type="InterPro" id="IPR017439">
    <property type="entry name" value="Amidohydrolase"/>
</dbReference>
<comment type="caution">
    <text evidence="4">The sequence shown here is derived from an EMBL/GenBank/DDBJ whole genome shotgun (WGS) entry which is preliminary data.</text>
</comment>
<dbReference type="Pfam" id="PF07687">
    <property type="entry name" value="M20_dimer"/>
    <property type="match status" value="1"/>
</dbReference>
<dbReference type="PIRSF" id="PIRSF005962">
    <property type="entry name" value="Pept_M20D_amidohydro"/>
    <property type="match status" value="1"/>
</dbReference>
<comment type="cofactor">
    <cofactor evidence="2">
        <name>Mn(2+)</name>
        <dbReference type="ChEBI" id="CHEBI:29035"/>
    </cofactor>
    <text evidence="2">The Mn(2+) ion enhances activity.</text>
</comment>
<accession>W7CKT3</accession>
<evidence type="ECO:0000313" key="5">
    <source>
        <dbReference type="Proteomes" id="UP000019243"/>
    </source>
</evidence>
<keyword evidence="1 4" id="KW-0378">Hydrolase</keyword>
<feature type="domain" description="Peptidase M20 dimerisation" evidence="3">
    <location>
        <begin position="182"/>
        <end position="272"/>
    </location>
</feature>
<evidence type="ECO:0000256" key="1">
    <source>
        <dbReference type="ARBA" id="ARBA00022801"/>
    </source>
</evidence>
<dbReference type="AlphaFoldDB" id="W7CKT3"/>
<feature type="binding site" evidence="2">
    <location>
        <position position="158"/>
    </location>
    <ligand>
        <name>Mn(2+)</name>
        <dbReference type="ChEBI" id="CHEBI:29035"/>
        <label>2</label>
    </ligand>
</feature>
<feature type="binding site" evidence="2">
    <location>
        <position position="134"/>
    </location>
    <ligand>
        <name>Mn(2+)</name>
        <dbReference type="ChEBI" id="CHEBI:29035"/>
        <label>2</label>
    </ligand>
</feature>
<name>W7CKT3_9LIST</name>
<dbReference type="GO" id="GO:0046872">
    <property type="term" value="F:metal ion binding"/>
    <property type="evidence" value="ECO:0007669"/>
    <property type="project" value="UniProtKB-KW"/>
</dbReference>
<reference evidence="4 5" key="1">
    <citation type="submission" date="2012-12" db="EMBL/GenBank/DDBJ databases">
        <title>Novel taxa of Listeriaceae from agricultural environments in the United States.</title>
        <authorList>
            <person name="den Bakker H.C."/>
            <person name="Allred A."/>
            <person name="Warchocki S."/>
            <person name="Wright E.M."/>
            <person name="Burrell A."/>
            <person name="Nightingale K.K."/>
            <person name="Kephart D."/>
            <person name="Wiedmann M."/>
        </authorList>
    </citation>
    <scope>NUCLEOTIDE SEQUENCE [LARGE SCALE GENOMIC DNA]</scope>
    <source>
        <strain evidence="4 5">FSL F6-1037</strain>
    </source>
</reference>